<evidence type="ECO:0000313" key="1">
    <source>
        <dbReference type="EMBL" id="GJT53520.1"/>
    </source>
</evidence>
<reference evidence="1" key="1">
    <citation type="journal article" date="2022" name="Int. J. Mol. Sci.">
        <title>Draft Genome of Tanacetum Coccineum: Genomic Comparison of Closely Related Tanacetum-Family Plants.</title>
        <authorList>
            <person name="Yamashiro T."/>
            <person name="Shiraishi A."/>
            <person name="Nakayama K."/>
            <person name="Satake H."/>
        </authorList>
    </citation>
    <scope>NUCLEOTIDE SEQUENCE</scope>
</reference>
<reference evidence="1" key="2">
    <citation type="submission" date="2022-01" db="EMBL/GenBank/DDBJ databases">
        <authorList>
            <person name="Yamashiro T."/>
            <person name="Shiraishi A."/>
            <person name="Satake H."/>
            <person name="Nakayama K."/>
        </authorList>
    </citation>
    <scope>NUCLEOTIDE SEQUENCE</scope>
</reference>
<dbReference type="Proteomes" id="UP001151760">
    <property type="component" value="Unassembled WGS sequence"/>
</dbReference>
<protein>
    <submittedName>
        <fullName evidence="1">Uncharacterized protein</fullName>
    </submittedName>
</protein>
<accession>A0ABQ5ES96</accession>
<dbReference type="InterPro" id="IPR046342">
    <property type="entry name" value="CBS_dom_sf"/>
</dbReference>
<sequence length="79" mass="9244">MPNHSNHNLQNSVPENLPLYDILNEFQKGHSHMAVVVRQCYKTTLEQVVYKRSKVSVPIATSNEEGERCYFFYLTEEQL</sequence>
<comment type="caution">
    <text evidence="1">The sequence shown here is derived from an EMBL/GenBank/DDBJ whole genome shotgun (WGS) entry which is preliminary data.</text>
</comment>
<dbReference type="Gene3D" id="3.10.580.10">
    <property type="entry name" value="CBS-domain"/>
    <property type="match status" value="1"/>
</dbReference>
<name>A0ABQ5ES96_9ASTR</name>
<organism evidence="1 2">
    <name type="scientific">Tanacetum coccineum</name>
    <dbReference type="NCBI Taxonomy" id="301880"/>
    <lineage>
        <taxon>Eukaryota</taxon>
        <taxon>Viridiplantae</taxon>
        <taxon>Streptophyta</taxon>
        <taxon>Embryophyta</taxon>
        <taxon>Tracheophyta</taxon>
        <taxon>Spermatophyta</taxon>
        <taxon>Magnoliopsida</taxon>
        <taxon>eudicotyledons</taxon>
        <taxon>Gunneridae</taxon>
        <taxon>Pentapetalae</taxon>
        <taxon>asterids</taxon>
        <taxon>campanulids</taxon>
        <taxon>Asterales</taxon>
        <taxon>Asteraceae</taxon>
        <taxon>Asteroideae</taxon>
        <taxon>Anthemideae</taxon>
        <taxon>Anthemidinae</taxon>
        <taxon>Tanacetum</taxon>
    </lineage>
</organism>
<proteinExistence type="predicted"/>
<dbReference type="EMBL" id="BQNB010016594">
    <property type="protein sequence ID" value="GJT53520.1"/>
    <property type="molecule type" value="Genomic_DNA"/>
</dbReference>
<evidence type="ECO:0000313" key="2">
    <source>
        <dbReference type="Proteomes" id="UP001151760"/>
    </source>
</evidence>
<keyword evidence="2" id="KW-1185">Reference proteome</keyword>
<gene>
    <name evidence="1" type="ORF">Tco_0988574</name>
</gene>